<dbReference type="InterPro" id="IPR004843">
    <property type="entry name" value="Calcineurin-like_PHP"/>
</dbReference>
<accession>A0ABP0QLM5</accession>
<proteinExistence type="predicted"/>
<reference evidence="2 3" key="1">
    <citation type="submission" date="2024-02" db="EMBL/GenBank/DDBJ databases">
        <authorList>
            <person name="Chen Y."/>
            <person name="Shah S."/>
            <person name="Dougan E. K."/>
            <person name="Thang M."/>
            <person name="Chan C."/>
        </authorList>
    </citation>
    <scope>NUCLEOTIDE SEQUENCE [LARGE SCALE GENOMIC DNA]</scope>
</reference>
<evidence type="ECO:0000313" key="3">
    <source>
        <dbReference type="Proteomes" id="UP001642484"/>
    </source>
</evidence>
<name>A0ABP0QLM5_9DINO</name>
<protein>
    <recommendedName>
        <fullName evidence="1">Calcineurin-like phosphoesterase domain-containing protein</fullName>
    </recommendedName>
</protein>
<sequence>MDRWGKRCLSVDRGPFGRQVLEFVRNLTLSFPGHVLPLMGNHDLYTLADALLPDGASLFMGAPVKDFSYAFVHPEEYLNWLPTAEQADDPTVLMPALFAALQNVYAQHQESRVMLAGSGARSIFDWPPLRFNETLSSALRGRLKVWQDHASQGLVDTGLAAWLSERPAVAVLGGALFVHGGLPPMSRSELEELAKGFESTAGDAAGFFKGRNLEMLHEALTYRDFHGRGGCKEVDKALELVRPEGVQMIIVGHTAGRNVRKLCSGRLLAADSSLSRFYRAHGNRYCPVQVAADRPGSCARAVSKCAGQASRMQGGVIMPVNMEDAEEEL</sequence>
<organism evidence="2 3">
    <name type="scientific">Durusdinium trenchii</name>
    <dbReference type="NCBI Taxonomy" id="1381693"/>
    <lineage>
        <taxon>Eukaryota</taxon>
        <taxon>Sar</taxon>
        <taxon>Alveolata</taxon>
        <taxon>Dinophyceae</taxon>
        <taxon>Suessiales</taxon>
        <taxon>Symbiodiniaceae</taxon>
        <taxon>Durusdinium</taxon>
    </lineage>
</organism>
<comment type="caution">
    <text evidence="2">The sequence shown here is derived from an EMBL/GenBank/DDBJ whole genome shotgun (WGS) entry which is preliminary data.</text>
</comment>
<dbReference type="SUPFAM" id="SSF56300">
    <property type="entry name" value="Metallo-dependent phosphatases"/>
    <property type="match status" value="1"/>
</dbReference>
<dbReference type="Pfam" id="PF00149">
    <property type="entry name" value="Metallophos"/>
    <property type="match status" value="1"/>
</dbReference>
<dbReference type="InterPro" id="IPR029052">
    <property type="entry name" value="Metallo-depent_PP-like"/>
</dbReference>
<dbReference type="Proteomes" id="UP001642484">
    <property type="component" value="Unassembled WGS sequence"/>
</dbReference>
<gene>
    <name evidence="2" type="ORF">CCMP2556_LOCUS42851</name>
</gene>
<dbReference type="EMBL" id="CAXAMN010024694">
    <property type="protein sequence ID" value="CAK9088929.1"/>
    <property type="molecule type" value="Genomic_DNA"/>
</dbReference>
<feature type="domain" description="Calcineurin-like phosphoesterase" evidence="1">
    <location>
        <begin position="11"/>
        <end position="131"/>
    </location>
</feature>
<evidence type="ECO:0000259" key="1">
    <source>
        <dbReference type="Pfam" id="PF00149"/>
    </source>
</evidence>
<dbReference type="Gene3D" id="3.60.21.10">
    <property type="match status" value="1"/>
</dbReference>
<dbReference type="PANTHER" id="PTHR46546:SF4">
    <property type="entry name" value="SHEWANELLA-LIKE PROTEIN PHOSPHATASE 1"/>
    <property type="match status" value="1"/>
</dbReference>
<evidence type="ECO:0000313" key="2">
    <source>
        <dbReference type="EMBL" id="CAK9088929.1"/>
    </source>
</evidence>
<keyword evidence="3" id="KW-1185">Reference proteome</keyword>
<dbReference type="PANTHER" id="PTHR46546">
    <property type="entry name" value="SHEWANELLA-LIKE PROTEIN PHOSPHATASE 1"/>
    <property type="match status" value="1"/>
</dbReference>